<protein>
    <submittedName>
        <fullName evidence="1">Uncharacterized protein</fullName>
    </submittedName>
</protein>
<evidence type="ECO:0000313" key="2">
    <source>
        <dbReference type="Proteomes" id="UP000034704"/>
    </source>
</evidence>
<gene>
    <name evidence="1" type="ORF">UV12_C0001G0031</name>
</gene>
<evidence type="ECO:0000313" key="1">
    <source>
        <dbReference type="EMBL" id="KKS48336.1"/>
    </source>
</evidence>
<dbReference type="STRING" id="1618756.UV12_C0001G0031"/>
<accession>A0A0G1BQ28</accession>
<sequence>MEKMHINERGSHTTVIEGSKDILKLLKKAGVEVSPGVIEGNVKAKGKSVKLKKFNNETFEMVVVVNSSKQTFKVYGNNQDGISSAIRGLKADGWNVLDTMDLSSGA</sequence>
<dbReference type="Proteomes" id="UP000034704">
    <property type="component" value="Unassembled WGS sequence"/>
</dbReference>
<organism evidence="1 2">
    <name type="scientific">Candidatus Nomurabacteria bacterium GW2011_GWC2_42_20</name>
    <dbReference type="NCBI Taxonomy" id="1618756"/>
    <lineage>
        <taxon>Bacteria</taxon>
        <taxon>Candidatus Nomuraibacteriota</taxon>
    </lineage>
</organism>
<proteinExistence type="predicted"/>
<name>A0A0G1BQ28_9BACT</name>
<dbReference type="AlphaFoldDB" id="A0A0G1BQ28"/>
<reference evidence="1 2" key="1">
    <citation type="journal article" date="2015" name="Nature">
        <title>rRNA introns, odd ribosomes, and small enigmatic genomes across a large radiation of phyla.</title>
        <authorList>
            <person name="Brown C.T."/>
            <person name="Hug L.A."/>
            <person name="Thomas B.C."/>
            <person name="Sharon I."/>
            <person name="Castelle C.J."/>
            <person name="Singh A."/>
            <person name="Wilkins M.J."/>
            <person name="Williams K.H."/>
            <person name="Banfield J.F."/>
        </authorList>
    </citation>
    <scope>NUCLEOTIDE SEQUENCE [LARGE SCALE GENOMIC DNA]</scope>
</reference>
<dbReference type="EMBL" id="LCDG01000001">
    <property type="protein sequence ID" value="KKS48336.1"/>
    <property type="molecule type" value="Genomic_DNA"/>
</dbReference>
<comment type="caution">
    <text evidence="1">The sequence shown here is derived from an EMBL/GenBank/DDBJ whole genome shotgun (WGS) entry which is preliminary data.</text>
</comment>